<dbReference type="HAMAP" id="MF_00109">
    <property type="entry name" value="Shikimate_kinase"/>
    <property type="match status" value="1"/>
</dbReference>
<dbReference type="Pfam" id="PF00275">
    <property type="entry name" value="EPSP_synthase"/>
    <property type="match status" value="1"/>
</dbReference>
<comment type="catalytic activity">
    <reaction evidence="28">
        <text>shikimate + NADP(+) = 3-dehydroshikimate + NADPH + H(+)</text>
        <dbReference type="Rhea" id="RHEA:17737"/>
        <dbReference type="ChEBI" id="CHEBI:15378"/>
        <dbReference type="ChEBI" id="CHEBI:16630"/>
        <dbReference type="ChEBI" id="CHEBI:36208"/>
        <dbReference type="ChEBI" id="CHEBI:57783"/>
        <dbReference type="ChEBI" id="CHEBI:58349"/>
        <dbReference type="EC" id="1.1.1.25"/>
    </reaction>
</comment>
<organism evidence="36 37">
    <name type="scientific">Malassezia equina</name>
    <dbReference type="NCBI Taxonomy" id="1381935"/>
    <lineage>
        <taxon>Eukaryota</taxon>
        <taxon>Fungi</taxon>
        <taxon>Dikarya</taxon>
        <taxon>Basidiomycota</taxon>
        <taxon>Ustilaginomycotina</taxon>
        <taxon>Malasseziomycetes</taxon>
        <taxon>Malasseziales</taxon>
        <taxon>Malasseziaceae</taxon>
        <taxon>Malassezia</taxon>
    </lineage>
</organism>
<feature type="binding site" evidence="28">
    <location>
        <position position="533"/>
    </location>
    <ligand>
        <name>7-phospho-2-dehydro-3-deoxy-D-arabino-heptonate</name>
        <dbReference type="ChEBI" id="CHEBI:58394"/>
    </ligand>
</feature>
<feature type="binding site" evidence="28">
    <location>
        <position position="532"/>
    </location>
    <ligand>
        <name>NAD(+)</name>
        <dbReference type="ChEBI" id="CHEBI:57540"/>
    </ligand>
</feature>
<feature type="active site" description="Schiff-base intermediate with substrate; for 3-dehydroquinate dehydratase activity" evidence="28">
    <location>
        <position position="1567"/>
    </location>
</feature>
<feature type="binding site" evidence="28">
    <location>
        <position position="561"/>
    </location>
    <ligand>
        <name>NAD(+)</name>
        <dbReference type="ChEBI" id="CHEBI:57540"/>
    </ligand>
</feature>
<evidence type="ECO:0000256" key="3">
    <source>
        <dbReference type="ARBA" id="ARBA00004842"/>
    </source>
</evidence>
<dbReference type="SUPFAM" id="SSF56796">
    <property type="entry name" value="Dehydroquinate synthase-like"/>
    <property type="match status" value="1"/>
</dbReference>
<dbReference type="InterPro" id="IPR006264">
    <property type="entry name" value="EPSP_synthase"/>
</dbReference>
<feature type="domain" description="3-dehydroquinate synthase N-terminal" evidence="33">
    <location>
        <begin position="449"/>
        <end position="560"/>
    </location>
</feature>
<feature type="binding site" evidence="28">
    <location>
        <position position="666"/>
    </location>
    <ligand>
        <name>7-phospho-2-dehydro-3-deoxy-D-arabino-heptonate</name>
        <dbReference type="ChEBI" id="CHEBI:58394"/>
    </ligand>
</feature>
<dbReference type="Pfam" id="PF24621">
    <property type="entry name" value="DHQS_C"/>
    <property type="match status" value="1"/>
</dbReference>
<comment type="pathway">
    <text evidence="3 28">Metabolic intermediate biosynthesis; chorismate biosynthesis; chorismate from D-erythrose 4-phosphate and phosphoenolpyruvate: step 5/7.</text>
</comment>
<keyword evidence="16 28" id="KW-0418">Kinase</keyword>
<dbReference type="InterPro" id="IPR046346">
    <property type="entry name" value="Aminoacid_DH-like_N_sf"/>
</dbReference>
<comment type="similarity">
    <text evidence="5">In the N-terminal section; belongs to the shikimate kinase family.</text>
</comment>
<dbReference type="CDD" id="cd02801">
    <property type="entry name" value="DUS_like_FMN"/>
    <property type="match status" value="1"/>
</dbReference>
<dbReference type="HAMAP" id="MF_03143">
    <property type="entry name" value="Pentafunct_AroM"/>
    <property type="match status" value="1"/>
</dbReference>
<evidence type="ECO:0000256" key="26">
    <source>
        <dbReference type="ARBA" id="ARBA00048567"/>
    </source>
</evidence>
<dbReference type="PROSITE" id="PS01136">
    <property type="entry name" value="UPF0034"/>
    <property type="match status" value="1"/>
</dbReference>
<evidence type="ECO:0000256" key="20">
    <source>
        <dbReference type="ARBA" id="ARBA00023002"/>
    </source>
</evidence>
<dbReference type="Gene3D" id="3.40.50.720">
    <property type="entry name" value="NAD(P)-binding Rossmann-like Domain"/>
    <property type="match status" value="1"/>
</dbReference>
<dbReference type="InterPro" id="IPR013785">
    <property type="entry name" value="Aldolase_TIM"/>
</dbReference>
<dbReference type="CDD" id="cd00464">
    <property type="entry name" value="SK"/>
    <property type="match status" value="1"/>
</dbReference>
<keyword evidence="15 28" id="KW-0547">Nucleotide-binding</keyword>
<dbReference type="FunFam" id="3.65.10.10:FF:000007">
    <property type="entry name" value="Pentafunctional AROM polypeptide"/>
    <property type="match status" value="1"/>
</dbReference>
<evidence type="ECO:0000256" key="1">
    <source>
        <dbReference type="ARBA" id="ARBA00001917"/>
    </source>
</evidence>
<dbReference type="PRINTS" id="PR01100">
    <property type="entry name" value="SHIKIMTKNASE"/>
</dbReference>
<dbReference type="GO" id="GO:0006397">
    <property type="term" value="P:mRNA processing"/>
    <property type="evidence" value="ECO:0007669"/>
    <property type="project" value="UniProtKB-KW"/>
</dbReference>
<keyword evidence="37" id="KW-1185">Reference proteome</keyword>
<dbReference type="InterPro" id="IPR018517">
    <property type="entry name" value="tRNA_hU_synthase_CS"/>
</dbReference>
<evidence type="ECO:0000256" key="24">
    <source>
        <dbReference type="ARBA" id="ARBA00044633"/>
    </source>
</evidence>
<comment type="pathway">
    <text evidence="2 28 29">Metabolic intermediate biosynthesis; chorismate biosynthesis; chorismate from D-erythrose 4-phosphate and phosphoenolpyruvate: step 6/7.</text>
</comment>
<keyword evidence="14 28" id="KW-0479">Metal-binding</keyword>
<feature type="active site" description="For EPSP synthase activity" evidence="28">
    <location>
        <position position="1195"/>
    </location>
</feature>
<keyword evidence="10" id="KW-0288">FMN</keyword>
<dbReference type="GO" id="GO:0003855">
    <property type="term" value="F:3-dehydroquinate dehydratase activity"/>
    <property type="evidence" value="ECO:0007669"/>
    <property type="project" value="UniProtKB-UniRule"/>
</dbReference>
<feature type="binding site" evidence="28">
    <location>
        <position position="565"/>
    </location>
    <ligand>
        <name>Zn(2+)</name>
        <dbReference type="ChEBI" id="CHEBI:29105"/>
        <note>catalytic</note>
    </ligand>
</feature>
<feature type="binding site" evidence="28">
    <location>
        <begin position="643"/>
        <end position="647"/>
    </location>
    <ligand>
        <name>7-phospho-2-dehydro-3-deoxy-D-arabino-heptonate</name>
        <dbReference type="ChEBI" id="CHEBI:58394"/>
    </ligand>
</feature>
<comment type="similarity">
    <text evidence="6 29">Belongs to the EPSP synthase family.</text>
</comment>
<comment type="subunit">
    <text evidence="28">Homodimer.</text>
</comment>
<evidence type="ECO:0000256" key="19">
    <source>
        <dbReference type="ARBA" id="ARBA00022857"/>
    </source>
</evidence>
<dbReference type="EC" id="4.2.3.4" evidence="28"/>
<feature type="binding site" evidence="28">
    <location>
        <begin position="485"/>
        <end position="487"/>
    </location>
    <ligand>
        <name>NAD(+)</name>
        <dbReference type="ChEBI" id="CHEBI:57540"/>
    </ligand>
</feature>
<dbReference type="NCBIfam" id="TIGR01809">
    <property type="entry name" value="Shik-DH-AROM"/>
    <property type="match status" value="1"/>
</dbReference>
<dbReference type="PROSITE" id="PS00885">
    <property type="entry name" value="EPSP_SYNTHASE_2"/>
    <property type="match status" value="1"/>
</dbReference>
<comment type="caution">
    <text evidence="28">Lacks conserved residue(s) required for the propagation of feature annotation.</text>
</comment>
<evidence type="ECO:0000256" key="17">
    <source>
        <dbReference type="ARBA" id="ARBA00022833"/>
    </source>
</evidence>
<comment type="cofactor">
    <cofactor evidence="1">
        <name>FMN</name>
        <dbReference type="ChEBI" id="CHEBI:58210"/>
    </cofactor>
</comment>
<feature type="domain" description="DUS-like FMN-binding" evidence="31">
    <location>
        <begin position="42"/>
        <end position="303"/>
    </location>
</feature>
<keyword evidence="21 28" id="KW-0057">Aromatic amino acid biosynthesis</keyword>
<dbReference type="InterPro" id="IPR030960">
    <property type="entry name" value="DHQS/DOIS_N"/>
</dbReference>
<evidence type="ECO:0000256" key="7">
    <source>
        <dbReference type="ARBA" id="ARBA00022490"/>
    </source>
</evidence>
<comment type="catalytic activity">
    <reaction evidence="26 28">
        <text>shikimate + ATP = 3-phosphoshikimate + ADP + H(+)</text>
        <dbReference type="Rhea" id="RHEA:13121"/>
        <dbReference type="ChEBI" id="CHEBI:15378"/>
        <dbReference type="ChEBI" id="CHEBI:30616"/>
        <dbReference type="ChEBI" id="CHEBI:36208"/>
        <dbReference type="ChEBI" id="CHEBI:145989"/>
        <dbReference type="ChEBI" id="CHEBI:456216"/>
        <dbReference type="EC" id="2.7.1.71"/>
    </reaction>
</comment>
<dbReference type="EC" id="2.5.1.19" evidence="28"/>
<feature type="binding site" evidence="28">
    <location>
        <position position="735"/>
    </location>
    <ligand>
        <name>7-phospho-2-dehydro-3-deoxy-D-arabino-heptonate</name>
        <dbReference type="ChEBI" id="CHEBI:58394"/>
    </ligand>
</feature>
<dbReference type="InterPro" id="IPR056179">
    <property type="entry name" value="DHQS_C"/>
</dbReference>
<dbReference type="InterPro" id="IPR008289">
    <property type="entry name" value="Pentafunct_AroM"/>
</dbReference>
<comment type="similarity">
    <text evidence="28">In the 4th section; belongs to the type-I 3-dehydroquinase family.</text>
</comment>
<accession>A0AAF0EFF5</accession>
<evidence type="ECO:0000256" key="13">
    <source>
        <dbReference type="ARBA" id="ARBA00022694"/>
    </source>
</evidence>
<dbReference type="GO" id="GO:0003866">
    <property type="term" value="F:3-phosphoshikimate 1-carboxyvinyltransferase activity"/>
    <property type="evidence" value="ECO:0007669"/>
    <property type="project" value="UniProtKB-UniRule"/>
</dbReference>
<dbReference type="FunFam" id="3.40.50.1970:FF:000007">
    <property type="entry name" value="Pentafunctional AROM polypeptide"/>
    <property type="match status" value="1"/>
</dbReference>
<dbReference type="SUPFAM" id="SSF51735">
    <property type="entry name" value="NAD(P)-binding Rossmann-fold domains"/>
    <property type="match status" value="1"/>
</dbReference>
<dbReference type="CDD" id="cd00502">
    <property type="entry name" value="DHQase_I"/>
    <property type="match status" value="1"/>
</dbReference>
<evidence type="ECO:0000256" key="6">
    <source>
        <dbReference type="ARBA" id="ARBA00009948"/>
    </source>
</evidence>
<evidence type="ECO:0000256" key="5">
    <source>
        <dbReference type="ARBA" id="ARBA00009349"/>
    </source>
</evidence>
<dbReference type="GO" id="GO:0050660">
    <property type="term" value="F:flavin adenine dinucleotide binding"/>
    <property type="evidence" value="ECO:0007669"/>
    <property type="project" value="InterPro"/>
</dbReference>
<dbReference type="NCBIfam" id="TIGR01357">
    <property type="entry name" value="aroB"/>
    <property type="match status" value="1"/>
</dbReference>
<gene>
    <name evidence="36" type="ORF">MEQU1_002107</name>
</gene>
<dbReference type="GO" id="GO:0009073">
    <property type="term" value="P:aromatic amino acid family biosynthetic process"/>
    <property type="evidence" value="ECO:0007669"/>
    <property type="project" value="UniProtKB-UniRule"/>
</dbReference>
<evidence type="ECO:0000259" key="31">
    <source>
        <dbReference type="Pfam" id="PF01207"/>
    </source>
</evidence>
<dbReference type="NCBIfam" id="TIGR01093">
    <property type="entry name" value="aroD"/>
    <property type="match status" value="1"/>
</dbReference>
<dbReference type="Gene3D" id="3.65.10.10">
    <property type="entry name" value="Enolpyruvate transferase domain"/>
    <property type="match status" value="2"/>
</dbReference>
<dbReference type="EC" id="1.1.1.25" evidence="28"/>
<dbReference type="InterPro" id="IPR036291">
    <property type="entry name" value="NAD(P)-bd_dom_sf"/>
</dbReference>
<dbReference type="Gene3D" id="3.40.50.1970">
    <property type="match status" value="1"/>
</dbReference>
<dbReference type="InterPro" id="IPR027417">
    <property type="entry name" value="P-loop_NTPase"/>
</dbReference>
<dbReference type="InterPro" id="IPR013792">
    <property type="entry name" value="RNA3'P_cycl/enolpyr_Trfase_a/b"/>
</dbReference>
<evidence type="ECO:0000256" key="14">
    <source>
        <dbReference type="ARBA" id="ARBA00022723"/>
    </source>
</evidence>
<dbReference type="GO" id="GO:0004764">
    <property type="term" value="F:shikimate 3-dehydrogenase (NADP+) activity"/>
    <property type="evidence" value="ECO:0007669"/>
    <property type="project" value="UniProtKB-UniRule"/>
</dbReference>
<dbReference type="Gene3D" id="3.20.20.70">
    <property type="entry name" value="Aldolase class I"/>
    <property type="match status" value="2"/>
</dbReference>
<keyword evidence="11" id="KW-0507">mRNA processing</keyword>
<dbReference type="GO" id="GO:0008652">
    <property type="term" value="P:amino acid biosynthetic process"/>
    <property type="evidence" value="ECO:0007669"/>
    <property type="project" value="UniProtKB-KW"/>
</dbReference>
<evidence type="ECO:0000256" key="16">
    <source>
        <dbReference type="ARBA" id="ARBA00022777"/>
    </source>
</evidence>
<keyword evidence="12 28" id="KW-0808">Transferase</keyword>
<feature type="binding site" evidence="28">
    <location>
        <begin position="550"/>
        <end position="553"/>
    </location>
    <ligand>
        <name>NAD(+)</name>
        <dbReference type="ChEBI" id="CHEBI:57540"/>
    </ligand>
</feature>
<proteinExistence type="inferred from homology"/>
<reference evidence="36" key="1">
    <citation type="submission" date="2023-03" db="EMBL/GenBank/DDBJ databases">
        <title>Mating type loci evolution in Malassezia.</title>
        <authorList>
            <person name="Coelho M.A."/>
        </authorList>
    </citation>
    <scope>NUCLEOTIDE SEQUENCE</scope>
    <source>
        <strain evidence="36">CBS 12830</strain>
    </source>
</reference>
<protein>
    <recommendedName>
        <fullName evidence="28">Pentafunctional AROM polypeptide</fullName>
    </recommendedName>
    <domain>
        <recommendedName>
            <fullName evidence="28">3-dehydroquinate synthase</fullName>
            <shortName evidence="28">DHQS</shortName>
            <ecNumber evidence="28">4.2.3.4</ecNumber>
        </recommendedName>
    </domain>
    <domain>
        <recommendedName>
            <fullName evidence="28">3-phosphoshikimate 1-carboxyvinyltransferase</fullName>
            <ecNumber evidence="28">2.5.1.19</ecNumber>
        </recommendedName>
        <alternativeName>
            <fullName evidence="28">5-enolpyruvylshikimate-3-phosphate synthase</fullName>
            <shortName evidence="28">EPSP synthase</shortName>
            <shortName evidence="28">EPSPS</shortName>
        </alternativeName>
    </domain>
    <domain>
        <recommendedName>
            <fullName evidence="28">Shikimate kinase</fullName>
            <shortName evidence="28">SK</shortName>
            <ecNumber evidence="28">2.7.1.71</ecNumber>
        </recommendedName>
    </domain>
    <domain>
        <recommendedName>
            <fullName evidence="28">3-dehydroquinate dehydratase</fullName>
            <shortName evidence="28">3-dehydroquinase</shortName>
            <ecNumber evidence="28">4.2.1.10</ecNumber>
        </recommendedName>
    </domain>
    <domain>
        <recommendedName>
            <fullName evidence="28">Shikimate dehydrogenase</fullName>
            <ecNumber evidence="28">1.1.1.25</ecNumber>
        </recommendedName>
    </domain>
</protein>
<feature type="binding site" evidence="28">
    <location>
        <begin position="565"/>
        <end position="568"/>
    </location>
    <ligand>
        <name>7-phospho-2-dehydro-3-deoxy-D-arabino-heptonate</name>
        <dbReference type="ChEBI" id="CHEBI:58394"/>
    </ligand>
</feature>
<evidence type="ECO:0000256" key="15">
    <source>
        <dbReference type="ARBA" id="ARBA00022741"/>
    </source>
</evidence>
<keyword evidence="17 28" id="KW-0862">Zinc</keyword>
<dbReference type="CDD" id="cd01556">
    <property type="entry name" value="EPSP_synthase"/>
    <property type="match status" value="1"/>
</dbReference>
<dbReference type="InterPro" id="IPR001381">
    <property type="entry name" value="DHquinase_I"/>
</dbReference>
<comment type="function">
    <text evidence="28">The AROM polypeptide catalyzes 5 consecutive enzymatic reactions in prechorismate polyaromatic amino acid biosynthesis.</text>
</comment>
<dbReference type="SUPFAM" id="SSF51569">
    <property type="entry name" value="Aldolase"/>
    <property type="match status" value="1"/>
</dbReference>
<dbReference type="PROSITE" id="PS01128">
    <property type="entry name" value="SHIKIMATE_KINASE"/>
    <property type="match status" value="1"/>
</dbReference>
<dbReference type="InterPro" id="IPR013708">
    <property type="entry name" value="Shikimate_DH-bd_N"/>
</dbReference>
<sequence length="1934" mass="209009">MTTSLRAEECVDEGRTKRLKLDTAMPPPSDPRMPAFDRGLFLAPMVRIGSLPSRLLALEYGADLVWSPEIVDRAIMGTTRRVNATTGLVEFMKGDKQIFSCHPVERPYLIYQVGSSTPENAAEAVRIVTAHDDVAGVDLNCGCPKPFSTLGGMGANLLTEPDLLCDILRQMRRAAPPHVSVTCKIRLLPTQAETLALVEQIVRTRTIRALTIHCRTKPMRPREPALVDRFREIAEHVQKVAAETGQDVPVIYNGDCFGASDWPRLRERTGASAVMMARAAELNPSCFQLQRQCVATVIAPRWMHYAVRFDNPFGNTKYCVTQLAFSTWAGARECEAPRASTGEPGEELPIPTMSEAGGGHKVPSYHAPPYTSELSGATIHELRCLDTRIQLGFHLVPHIVQTLYAELPTSSYVLFTDAHLEALGVIDKFREAFETYKPEGNTSRMLAHVLPPGEESKSRETKAGIEDWMLEHRLTRDTVVLACGGGVIGDLVGFVAATFMRGLKYVQIPTTLLAMVDSAVGGKTAIDHPHGKNLIGAFHQPQFVFVDAAWLLTLPEREFANGMAEVVKTAAIWDADDFDKLESESQSIQAAVLSDEARSAPAGLGHTLDTRTPSQTLLLDVIRGSIGVKAHIVTIDEKETGLRNLVNFGHSVGHAIEAVLTPAILHGECVAVGMIFEAEIARAMHGLPQVVIGRLVRALTNYGLPVSLKDARIAALPQAQAITTARLLDIMRVDKKNAGTAKKIVLLSRIGATVEERASTVPDAVIARVLAPSVQVGSSLGTPREPVTLPTPGSKSVSNRALVLAALAQGTCRLRNLLHSDDTQVMMNALRTLRAADFAWEEDGAQLVVHGGGGRLVACDKPVYLQNAGTAARFMTGVTTLLREGTVTLTGNARMKQRPIGPLVEALCANGAAIACVEAPGALPLRITGRGGLQGGVIRLAADVSSQYVSAVLLCAPYAQEAVTLELVGGKVISQPYIDMTVAMMQSFGVQVERVAEHVYRIPQQVYRAPDVYTVESDASSATYPLAMAAITGTTVTVPSIGSASLQGDARFARDVLAPMGCHVEQTEASTTVTGPPPGTLRQLNEVDMEPMTDAFMTAAVLFAVAQGTSTKITGIANQRVKECDRLRATVTELAKFGVQAHEHDDGIVVYGRPLSELQTSEPIACYDDHRIAMAFSVLASVVPSTRTTLEEKRCVEKTWPSWWDVLSTQLCVPIAAADEDVSLVPLPRASATLHGLPHRYAPDATIVLIGMRASGKSHIGRRLAARMHRTFVDADDVFSQRFDLSAFVAQHGWDAFRMEETRVLEQLLRDCARGHVLALGGGVVESAASRALLTAFQRTGPVVHIVRRYEDIEAFLATSDRPAYGEPLRTVYDRRQPWYEACACMETVNEGDVVTLLERQLATPLGAPGKERPAFFLSLTFPHVRDALPVLATASAGVDVLELRVDLLHPSGVPSIDEVRAQVALLRQHSSLPILYTVRSASEGGRCPDDNEQAYWALVRLGLRLGCEWVDVELRRSADYGRALRAQDVASRIVASAHDTTGQMPWSSSAIARLYERGRQEGDVVKLVGVARTVQDNMALEHFRTAVARDTSTLIAINMHAAGQLSRVLNPLLTPVTHPRLPSKAAPGQLSVQEIHQARHLLGLLPAQRFALLGSPIAHSLSPLIHNTSFELLGLPHKYALHETASVEESVAALIRAPDFGGASVTIPHKCAITSLLHTLSPEAEAIGAVNTVVPQRDAGRLWLRGENTDWQAIYELAQRARPSAHTALVIGAGGSARAALYAMHRLGVSTILLYNRTYAKAMELAAAVPTEWHVQPLKTLSDAVAQAPDVIVSNVPAAGTSLTPGGADIVLPADLLSSAGGVAIDMAYRPEKTPLLTLVEQNPAWHGVRGLEILLTQAFHQFHLWTGLPAPHDEVARAAWQAYHAQAEAHST</sequence>
<feature type="binding site" evidence="28">
    <location>
        <position position="490"/>
    </location>
    <ligand>
        <name>NAD(+)</name>
        <dbReference type="ChEBI" id="CHEBI:57540"/>
    </ligand>
</feature>
<dbReference type="InterPro" id="IPR035587">
    <property type="entry name" value="DUS-like_FMN-bd"/>
</dbReference>
<feature type="active site" description="Proton acceptor; for 3-dehydroquinate synthase activity" evidence="28">
    <location>
        <position position="654"/>
    </location>
</feature>
<dbReference type="Gene3D" id="3.40.50.10860">
    <property type="entry name" value="Leucine Dehydrogenase, chain A, domain 1"/>
    <property type="match status" value="1"/>
</dbReference>
<comment type="similarity">
    <text evidence="4">In the 2nd section; belongs to the type-I 3-dehydroquinase family.</text>
</comment>
<feature type="binding site" evidence="28">
    <location>
        <position position="517"/>
    </location>
    <ligand>
        <name>7-phospho-2-dehydro-3-deoxy-D-arabino-heptonate</name>
        <dbReference type="ChEBI" id="CHEBI:58394"/>
    </ligand>
</feature>
<feature type="domain" description="3-dehydroquinate synthase C-terminal" evidence="35">
    <location>
        <begin position="562"/>
        <end position="737"/>
    </location>
</feature>
<dbReference type="Proteomes" id="UP001214415">
    <property type="component" value="Chromosome 4"/>
</dbReference>
<comment type="pathway">
    <text evidence="28">Metabolic intermediate biosynthesis; chorismate biosynthesis; chorismate from D-erythrose 4-phosphate and phosphoenolpyruvate: step 3/7.</text>
</comment>
<evidence type="ECO:0000259" key="33">
    <source>
        <dbReference type="Pfam" id="PF01761"/>
    </source>
</evidence>
<evidence type="ECO:0000259" key="35">
    <source>
        <dbReference type="Pfam" id="PF24621"/>
    </source>
</evidence>
<comment type="catalytic activity">
    <reaction evidence="24">
        <text>3-phosphoshikimate + phosphoenolpyruvate = 5-O-(1-carboxyvinyl)-3-phosphoshikimate + phosphate</text>
        <dbReference type="Rhea" id="RHEA:21256"/>
        <dbReference type="ChEBI" id="CHEBI:43474"/>
        <dbReference type="ChEBI" id="CHEBI:57701"/>
        <dbReference type="ChEBI" id="CHEBI:58702"/>
        <dbReference type="ChEBI" id="CHEBI:145989"/>
        <dbReference type="EC" id="2.5.1.19"/>
    </reaction>
    <physiologicalReaction direction="left-to-right" evidence="24">
        <dbReference type="Rhea" id="RHEA:21257"/>
    </physiologicalReaction>
</comment>
<dbReference type="PROSITE" id="PS00104">
    <property type="entry name" value="EPSP_SYNTHASE_1"/>
    <property type="match status" value="1"/>
</dbReference>
<evidence type="ECO:0000256" key="28">
    <source>
        <dbReference type="HAMAP-Rule" id="MF_03143"/>
    </source>
</evidence>
<evidence type="ECO:0000256" key="4">
    <source>
        <dbReference type="ARBA" id="ARBA00006477"/>
    </source>
</evidence>
<keyword evidence="8 28" id="KW-0028">Amino-acid biosynthesis</keyword>
<comment type="pathway">
    <text evidence="28">Metabolic intermediate biosynthesis; chorismate biosynthesis; chorismate from D-erythrose 4-phosphate and phosphoenolpyruvate: step 4/7.</text>
</comment>
<evidence type="ECO:0000256" key="27">
    <source>
        <dbReference type="ARBA" id="ARBA00049447"/>
    </source>
</evidence>
<dbReference type="HAMAP" id="MF_00210">
    <property type="entry name" value="EPSP_synth"/>
    <property type="match status" value="1"/>
</dbReference>
<dbReference type="InterPro" id="IPR010110">
    <property type="entry name" value="Shikimate_DH_AroM-type"/>
</dbReference>
<dbReference type="SUPFAM" id="SSF52540">
    <property type="entry name" value="P-loop containing nucleoside triphosphate hydrolases"/>
    <property type="match status" value="1"/>
</dbReference>
<evidence type="ECO:0000256" key="10">
    <source>
        <dbReference type="ARBA" id="ARBA00022643"/>
    </source>
</evidence>
<dbReference type="Pfam" id="PF01202">
    <property type="entry name" value="SKI"/>
    <property type="match status" value="1"/>
</dbReference>
<feature type="binding site" evidence="28">
    <location>
        <begin position="510"/>
        <end position="511"/>
    </location>
    <ligand>
        <name>NAD(+)</name>
        <dbReference type="ChEBI" id="CHEBI:57540"/>
    </ligand>
</feature>
<evidence type="ECO:0000259" key="30">
    <source>
        <dbReference type="Pfam" id="PF00275"/>
    </source>
</evidence>
<comment type="catalytic activity">
    <reaction evidence="28">
        <text>3-dehydroquinate = 3-dehydroshikimate + H2O</text>
        <dbReference type="Rhea" id="RHEA:21096"/>
        <dbReference type="ChEBI" id="CHEBI:15377"/>
        <dbReference type="ChEBI" id="CHEBI:16630"/>
        <dbReference type="ChEBI" id="CHEBI:32364"/>
        <dbReference type="EC" id="4.2.1.10"/>
    </reaction>
</comment>
<dbReference type="InterPro" id="IPR023000">
    <property type="entry name" value="Shikimate_kinase_CS"/>
</dbReference>
<keyword evidence="18 28" id="KW-0067">ATP-binding</keyword>
<evidence type="ECO:0000256" key="12">
    <source>
        <dbReference type="ARBA" id="ARBA00022679"/>
    </source>
</evidence>
<comment type="similarity">
    <text evidence="28">In the 2nd section; belongs to the EPSP synthase family.</text>
</comment>
<dbReference type="PANTHER" id="PTHR21090:SF5">
    <property type="entry name" value="PENTAFUNCTIONAL AROM POLYPEPTIDE"/>
    <property type="match status" value="1"/>
</dbReference>
<dbReference type="EMBL" id="CP119903">
    <property type="protein sequence ID" value="WFD23418.1"/>
    <property type="molecule type" value="Genomic_DNA"/>
</dbReference>
<dbReference type="PANTHER" id="PTHR21090">
    <property type="entry name" value="AROM/DEHYDROQUINATE SYNTHASE"/>
    <property type="match status" value="1"/>
</dbReference>
<evidence type="ECO:0000256" key="21">
    <source>
        <dbReference type="ARBA" id="ARBA00023141"/>
    </source>
</evidence>
<dbReference type="InterPro" id="IPR006151">
    <property type="entry name" value="Shikm_DH/Glu-tRNA_Rdtase"/>
</dbReference>
<comment type="catalytic activity">
    <reaction evidence="28">
        <text>7-phospho-2-dehydro-3-deoxy-D-arabino-heptonate = 3-dehydroquinate + phosphate</text>
        <dbReference type="Rhea" id="RHEA:21968"/>
        <dbReference type="ChEBI" id="CHEBI:32364"/>
        <dbReference type="ChEBI" id="CHEBI:43474"/>
        <dbReference type="ChEBI" id="CHEBI:58394"/>
        <dbReference type="EC" id="4.2.3.4"/>
    </reaction>
</comment>
<dbReference type="InterPro" id="IPR001986">
    <property type="entry name" value="Enolpyruvate_Tfrase_dom"/>
</dbReference>
<keyword evidence="20 28" id="KW-0560">Oxidoreductase</keyword>
<feature type="domain" description="Enolpyruvate transferase" evidence="30">
    <location>
        <begin position="790"/>
        <end position="1207"/>
    </location>
</feature>
<dbReference type="InterPro" id="IPR036968">
    <property type="entry name" value="Enolpyruvate_Tfrase_sf"/>
</dbReference>
<keyword evidence="23 28" id="KW-0511">Multifunctional enzyme</keyword>
<dbReference type="CDD" id="cd08195">
    <property type="entry name" value="DHQS"/>
    <property type="match status" value="1"/>
</dbReference>
<feature type="domain" description="Quinate/shikimate 5-dehydrogenase/glutamyl-tRNA reductase" evidence="32">
    <location>
        <begin position="1758"/>
        <end position="1839"/>
    </location>
</feature>
<dbReference type="FunFam" id="3.20.20.70:FF:000135">
    <property type="entry name" value="Pentafunctional AROM polypeptide"/>
    <property type="match status" value="1"/>
</dbReference>
<dbReference type="Pfam" id="PF01207">
    <property type="entry name" value="Dus"/>
    <property type="match status" value="1"/>
</dbReference>
<dbReference type="GO" id="GO:0009423">
    <property type="term" value="P:chorismate biosynthetic process"/>
    <property type="evidence" value="ECO:0007669"/>
    <property type="project" value="UniProtKB-UniRule"/>
</dbReference>
<dbReference type="Gene3D" id="1.20.1090.10">
    <property type="entry name" value="Dehydroquinate synthase-like - alpha domain"/>
    <property type="match status" value="1"/>
</dbReference>
<evidence type="ECO:0000256" key="18">
    <source>
        <dbReference type="ARBA" id="ARBA00022840"/>
    </source>
</evidence>
<feature type="binding site" evidence="28">
    <location>
        <position position="501"/>
    </location>
    <ligand>
        <name>7-phospho-2-dehydro-3-deoxy-D-arabino-heptonate</name>
        <dbReference type="ChEBI" id="CHEBI:58394"/>
    </ligand>
</feature>
<feature type="binding site" evidence="28">
    <location>
        <position position="650"/>
    </location>
    <ligand>
        <name>7-phospho-2-dehydro-3-deoxy-D-arabino-heptonate</name>
        <dbReference type="ChEBI" id="CHEBI:58394"/>
    </ligand>
</feature>
<keyword evidence="9" id="KW-0285">Flavoprotein</keyword>
<dbReference type="InterPro" id="IPR023193">
    <property type="entry name" value="EPSP_synthase_CS"/>
</dbReference>
<evidence type="ECO:0000259" key="32">
    <source>
        <dbReference type="Pfam" id="PF01488"/>
    </source>
</evidence>
<comment type="similarity">
    <text evidence="28">In the C-terminal section; belongs to the shikimate dehydrogenase family.</text>
</comment>
<evidence type="ECO:0000256" key="11">
    <source>
        <dbReference type="ARBA" id="ARBA00022664"/>
    </source>
</evidence>
<dbReference type="Pfam" id="PF01761">
    <property type="entry name" value="DHQ_synthase"/>
    <property type="match status" value="1"/>
</dbReference>
<feature type="binding site" evidence="28">
    <location>
        <begin position="1251"/>
        <end position="1258"/>
    </location>
    <ligand>
        <name>ATP</name>
        <dbReference type="ChEBI" id="CHEBI:30616"/>
    </ligand>
</feature>
<dbReference type="NCBIfam" id="TIGR01356">
    <property type="entry name" value="aroA"/>
    <property type="match status" value="1"/>
</dbReference>
<dbReference type="GO" id="GO:0017150">
    <property type="term" value="F:tRNA dihydrouridine synthase activity"/>
    <property type="evidence" value="ECO:0007669"/>
    <property type="project" value="InterPro"/>
</dbReference>
<dbReference type="GO" id="GO:0004765">
    <property type="term" value="F:shikimate kinase activity"/>
    <property type="evidence" value="ECO:0007669"/>
    <property type="project" value="UniProtKB-UniRule"/>
</dbReference>
<comment type="cofactor">
    <cofactor evidence="28">
        <name>Zn(2+)</name>
        <dbReference type="ChEBI" id="CHEBI:29105"/>
    </cofactor>
    <text evidence="28">Binds 2 Zn(2+) ions per subunit.</text>
</comment>
<keyword evidence="19 28" id="KW-0521">NADP</keyword>
<dbReference type="SUPFAM" id="SSF55205">
    <property type="entry name" value="EPT/RTPC-like"/>
    <property type="match status" value="1"/>
</dbReference>
<feature type="binding site" evidence="28">
    <location>
        <begin position="454"/>
        <end position="457"/>
    </location>
    <ligand>
        <name>NAD(+)</name>
        <dbReference type="ChEBI" id="CHEBI:57540"/>
    </ligand>
</feature>
<name>A0AAF0EFF5_9BASI</name>
<dbReference type="SUPFAM" id="SSF51395">
    <property type="entry name" value="FMN-linked oxidoreductases"/>
    <property type="match status" value="1"/>
</dbReference>
<dbReference type="InterPro" id="IPR000623">
    <property type="entry name" value="Shikimate_kinase/TSH1"/>
</dbReference>
<dbReference type="Pfam" id="PF01488">
    <property type="entry name" value="Shikimate_DH"/>
    <property type="match status" value="1"/>
</dbReference>
<evidence type="ECO:0000313" key="36">
    <source>
        <dbReference type="EMBL" id="WFD23418.1"/>
    </source>
</evidence>
<keyword evidence="22 28" id="KW-0456">Lyase</keyword>
<feature type="region of interest" description="3-dehydroquinate synthase" evidence="28">
    <location>
        <begin position="1"/>
        <end position="763"/>
    </location>
</feature>
<evidence type="ECO:0000256" key="25">
    <source>
        <dbReference type="ARBA" id="ARBA00048342"/>
    </source>
</evidence>
<dbReference type="GO" id="GO:0005737">
    <property type="term" value="C:cytoplasm"/>
    <property type="evidence" value="ECO:0007669"/>
    <property type="project" value="UniProtKB-SubCell"/>
</dbReference>
<evidence type="ECO:0000256" key="9">
    <source>
        <dbReference type="ARBA" id="ARBA00022630"/>
    </source>
</evidence>
<feature type="binding site" evidence="28">
    <location>
        <position position="629"/>
    </location>
    <ligand>
        <name>7-phospho-2-dehydro-3-deoxy-D-arabino-heptonate</name>
        <dbReference type="ChEBI" id="CHEBI:58394"/>
    </ligand>
</feature>
<comment type="similarity">
    <text evidence="28">In the 3rd section; belongs to the shikimate kinase family.</text>
</comment>
<feature type="active site" description="Proton acceptor; for 3-dehydroquinate dehydratase activity" evidence="28">
    <location>
        <position position="1539"/>
    </location>
</feature>
<comment type="subcellular location">
    <subcellularLocation>
        <location evidence="28">Cytoplasm</location>
    </subcellularLocation>
</comment>
<feature type="domain" description="Shikimate dehydrogenase substrate binding N-terminal" evidence="34">
    <location>
        <begin position="1653"/>
        <end position="1734"/>
    </location>
</feature>
<keyword evidence="7 28" id="KW-0963">Cytoplasm</keyword>
<evidence type="ECO:0000256" key="2">
    <source>
        <dbReference type="ARBA" id="ARBA00004811"/>
    </source>
</evidence>
<evidence type="ECO:0000256" key="23">
    <source>
        <dbReference type="ARBA" id="ARBA00023268"/>
    </source>
</evidence>
<comment type="catalytic activity">
    <reaction evidence="27">
        <text>a 5,6-dihydrouridine in mRNA + NADP(+) = a uridine in mRNA + NADPH + H(+)</text>
        <dbReference type="Rhea" id="RHEA:69855"/>
        <dbReference type="Rhea" id="RHEA-COMP:14658"/>
        <dbReference type="Rhea" id="RHEA-COMP:17789"/>
        <dbReference type="ChEBI" id="CHEBI:15378"/>
        <dbReference type="ChEBI" id="CHEBI:57783"/>
        <dbReference type="ChEBI" id="CHEBI:58349"/>
        <dbReference type="ChEBI" id="CHEBI:65315"/>
        <dbReference type="ChEBI" id="CHEBI:74443"/>
    </reaction>
    <physiologicalReaction direction="right-to-left" evidence="27">
        <dbReference type="Rhea" id="RHEA:69857"/>
    </physiologicalReaction>
</comment>
<evidence type="ECO:0000259" key="34">
    <source>
        <dbReference type="Pfam" id="PF08501"/>
    </source>
</evidence>
<evidence type="ECO:0000313" key="37">
    <source>
        <dbReference type="Proteomes" id="UP001214415"/>
    </source>
</evidence>
<dbReference type="GO" id="GO:0005524">
    <property type="term" value="F:ATP binding"/>
    <property type="evidence" value="ECO:0007669"/>
    <property type="project" value="UniProtKB-UniRule"/>
</dbReference>
<dbReference type="GO" id="GO:0003856">
    <property type="term" value="F:3-dehydroquinate synthase activity"/>
    <property type="evidence" value="ECO:0007669"/>
    <property type="project" value="UniProtKB-UniRule"/>
</dbReference>
<dbReference type="Pfam" id="PF01487">
    <property type="entry name" value="DHquinase_I"/>
    <property type="match status" value="1"/>
</dbReference>
<dbReference type="EC" id="4.2.1.10" evidence="28"/>
<feature type="active site" description="Proton acceptor; for 3-dehydroquinate synthase activity" evidence="28">
    <location>
        <position position="639"/>
    </location>
</feature>
<dbReference type="CDD" id="cd01065">
    <property type="entry name" value="NAD_bind_Shikimate_DH"/>
    <property type="match status" value="1"/>
</dbReference>
<dbReference type="GO" id="GO:0046872">
    <property type="term" value="F:metal ion binding"/>
    <property type="evidence" value="ECO:0007669"/>
    <property type="project" value="UniProtKB-UniRule"/>
</dbReference>
<evidence type="ECO:0000256" key="29">
    <source>
        <dbReference type="RuleBase" id="RU004164"/>
    </source>
</evidence>
<keyword evidence="13" id="KW-0819">tRNA processing</keyword>
<dbReference type="SUPFAM" id="SSF53223">
    <property type="entry name" value="Aminoacid dehydrogenase-like, N-terminal domain"/>
    <property type="match status" value="1"/>
</dbReference>
<dbReference type="Gene3D" id="3.40.50.300">
    <property type="entry name" value="P-loop containing nucleotide triphosphate hydrolases"/>
    <property type="match status" value="1"/>
</dbReference>
<dbReference type="Pfam" id="PF08501">
    <property type="entry name" value="Shikimate_dh_N"/>
    <property type="match status" value="1"/>
</dbReference>
<feature type="binding site" evidence="28">
    <location>
        <position position="666"/>
    </location>
    <ligand>
        <name>Zn(2+)</name>
        <dbReference type="ChEBI" id="CHEBI:29105"/>
        <note>catalytic</note>
    </ligand>
</feature>
<dbReference type="EC" id="2.7.1.71" evidence="28"/>
<evidence type="ECO:0000256" key="8">
    <source>
        <dbReference type="ARBA" id="ARBA00022605"/>
    </source>
</evidence>
<comment type="catalytic activity">
    <reaction evidence="25">
        <text>a 5,6-dihydrouridine in mRNA + NAD(+) = a uridine in mRNA + NADH + H(+)</text>
        <dbReference type="Rhea" id="RHEA:69851"/>
        <dbReference type="Rhea" id="RHEA-COMP:14658"/>
        <dbReference type="Rhea" id="RHEA-COMP:17789"/>
        <dbReference type="ChEBI" id="CHEBI:15378"/>
        <dbReference type="ChEBI" id="CHEBI:57540"/>
        <dbReference type="ChEBI" id="CHEBI:57945"/>
        <dbReference type="ChEBI" id="CHEBI:65315"/>
        <dbReference type="ChEBI" id="CHEBI:74443"/>
    </reaction>
    <physiologicalReaction direction="right-to-left" evidence="25">
        <dbReference type="Rhea" id="RHEA:69853"/>
    </physiologicalReaction>
</comment>
<feature type="binding site" evidence="28">
    <location>
        <position position="523"/>
    </location>
    <ligand>
        <name>7-phospho-2-dehydro-3-deoxy-D-arabino-heptonate</name>
        <dbReference type="ChEBI" id="CHEBI:58394"/>
    </ligand>
</feature>
<evidence type="ECO:0000256" key="22">
    <source>
        <dbReference type="ARBA" id="ARBA00023239"/>
    </source>
</evidence>
<feature type="region of interest" description="Shikimate dehydrogenase" evidence="28">
    <location>
        <begin position="1648"/>
        <end position="1934"/>
    </location>
</feature>
<comment type="pathway">
    <text evidence="28">Metabolic intermediate biosynthesis; chorismate biosynthesis; chorismate from D-erythrose 4-phosphate and phosphoenolpyruvate: step 2/7.</text>
</comment>
<feature type="binding site" evidence="28">
    <location>
        <position position="650"/>
    </location>
    <ligand>
        <name>Zn(2+)</name>
        <dbReference type="ChEBI" id="CHEBI:29105"/>
        <note>catalytic</note>
    </ligand>
</feature>
<dbReference type="InterPro" id="IPR031322">
    <property type="entry name" value="Shikimate/glucono_kinase"/>
</dbReference>
<dbReference type="InterPro" id="IPR016037">
    <property type="entry name" value="DHQ_synth_AroB"/>
</dbReference>
<comment type="similarity">
    <text evidence="28">In the N-terminal section; belongs to the sugar phosphate cyclases superfamily. Dehydroquinate synthase family.</text>
</comment>